<dbReference type="Gene3D" id="3.40.33.10">
    <property type="entry name" value="CAP"/>
    <property type="match status" value="1"/>
</dbReference>
<sequence>MLSHVSTHCTAFALSVLLLVCEVNAVSSSVLVPLGLLARIVILVAFIAVTWCQPPTDAERAQILEAHLAVRENVYPPATNMMLMEYSYELEHLADYWAALCEFKHPDPKLHPHYRGLGQNIAIMGGMTPTFTEAVCAYRSENKYYNYFNKSCSGMCGHYTQHNVLCTITPPSEWRRWFGRTQTSWDAPCGNAMAFDLTGAIRSISACVNTSLRKWHSLHLLCPSSSPIEGDRLVEGMLAHFCRGNYKGRHPYEYGKSCSKCPEGYMCYRNQCAKGVRCKQVYPLMRIRNEANRKVPKCDIFIY</sequence>
<dbReference type="Proteomes" id="UP000274429">
    <property type="component" value="Unassembled WGS sequence"/>
</dbReference>
<reference evidence="6" key="1">
    <citation type="submission" date="2017-02" db="UniProtKB">
        <authorList>
            <consortium name="WormBaseParasite"/>
        </authorList>
    </citation>
    <scope>IDENTIFICATION</scope>
</reference>
<dbReference type="InterPro" id="IPR001283">
    <property type="entry name" value="CRISP-related"/>
</dbReference>
<accession>A0A0R3WPB9</accession>
<proteinExistence type="predicted"/>
<dbReference type="AlphaFoldDB" id="A0A0R3WPB9"/>
<organism evidence="6">
    <name type="scientific">Hydatigena taeniaeformis</name>
    <name type="common">Feline tapeworm</name>
    <name type="synonym">Taenia taeniaeformis</name>
    <dbReference type="NCBI Taxonomy" id="6205"/>
    <lineage>
        <taxon>Eukaryota</taxon>
        <taxon>Metazoa</taxon>
        <taxon>Spiralia</taxon>
        <taxon>Lophotrochozoa</taxon>
        <taxon>Platyhelminthes</taxon>
        <taxon>Cestoda</taxon>
        <taxon>Eucestoda</taxon>
        <taxon>Cyclophyllidea</taxon>
        <taxon>Taeniidae</taxon>
        <taxon>Hydatigera</taxon>
    </lineage>
</organism>
<feature type="chain" id="PRO_5043132960" evidence="2">
    <location>
        <begin position="26"/>
        <end position="303"/>
    </location>
</feature>
<keyword evidence="1" id="KW-1133">Transmembrane helix</keyword>
<dbReference type="SUPFAM" id="SSF55797">
    <property type="entry name" value="PR-1-like"/>
    <property type="match status" value="1"/>
</dbReference>
<evidence type="ECO:0000313" key="6">
    <source>
        <dbReference type="WBParaSite" id="TTAC_0000260901-mRNA-1"/>
    </source>
</evidence>
<dbReference type="WBParaSite" id="TTAC_0000260901-mRNA-1">
    <property type="protein sequence ID" value="TTAC_0000260901-mRNA-1"/>
    <property type="gene ID" value="TTAC_0000260901"/>
</dbReference>
<feature type="signal peptide" evidence="2">
    <location>
        <begin position="1"/>
        <end position="25"/>
    </location>
</feature>
<dbReference type="OrthoDB" id="674273at2759"/>
<keyword evidence="2" id="KW-0732">Signal</keyword>
<dbReference type="PANTHER" id="PTHR10334">
    <property type="entry name" value="CYSTEINE-RICH SECRETORY PROTEIN-RELATED"/>
    <property type="match status" value="1"/>
</dbReference>
<dbReference type="SMART" id="SM00198">
    <property type="entry name" value="SCP"/>
    <property type="match status" value="1"/>
</dbReference>
<evidence type="ECO:0000259" key="3">
    <source>
        <dbReference type="SMART" id="SM00198"/>
    </source>
</evidence>
<dbReference type="InterPro" id="IPR014044">
    <property type="entry name" value="CAP_dom"/>
</dbReference>
<name>A0A0R3WPB9_HYDTA</name>
<evidence type="ECO:0000256" key="2">
    <source>
        <dbReference type="SAM" id="SignalP"/>
    </source>
</evidence>
<feature type="domain" description="SCP" evidence="3">
    <location>
        <begin position="58"/>
        <end position="183"/>
    </location>
</feature>
<evidence type="ECO:0000313" key="4">
    <source>
        <dbReference type="EMBL" id="VDM20595.1"/>
    </source>
</evidence>
<dbReference type="InterPro" id="IPR035940">
    <property type="entry name" value="CAP_sf"/>
</dbReference>
<keyword evidence="1" id="KW-0472">Membrane</keyword>
<reference evidence="4 5" key="2">
    <citation type="submission" date="2018-11" db="EMBL/GenBank/DDBJ databases">
        <authorList>
            <consortium name="Pathogen Informatics"/>
        </authorList>
    </citation>
    <scope>NUCLEOTIDE SEQUENCE [LARGE SCALE GENOMIC DNA]</scope>
</reference>
<keyword evidence="5" id="KW-1185">Reference proteome</keyword>
<dbReference type="EMBL" id="UYWX01001255">
    <property type="protein sequence ID" value="VDM20595.1"/>
    <property type="molecule type" value="Genomic_DNA"/>
</dbReference>
<evidence type="ECO:0000256" key="1">
    <source>
        <dbReference type="SAM" id="Phobius"/>
    </source>
</evidence>
<protein>
    <submittedName>
        <fullName evidence="6">SCP domain-containing protein</fullName>
    </submittedName>
</protein>
<evidence type="ECO:0000313" key="5">
    <source>
        <dbReference type="Proteomes" id="UP000274429"/>
    </source>
</evidence>
<keyword evidence="1" id="KW-0812">Transmembrane</keyword>
<gene>
    <name evidence="4" type="ORF">TTAC_LOCUS2594</name>
</gene>
<feature type="transmembrane region" description="Helical" evidence="1">
    <location>
        <begin position="35"/>
        <end position="52"/>
    </location>
</feature>